<dbReference type="NCBIfam" id="NF005968">
    <property type="entry name" value="PRK08057.1-2"/>
    <property type="match status" value="1"/>
</dbReference>
<evidence type="ECO:0000256" key="3">
    <source>
        <dbReference type="ARBA" id="ARBA00023002"/>
    </source>
</evidence>
<evidence type="ECO:0000313" key="4">
    <source>
        <dbReference type="EMBL" id="QPM89895.1"/>
    </source>
</evidence>
<protein>
    <submittedName>
        <fullName evidence="4">Precorrin-6A reductase</fullName>
        <ecNumber evidence="4">1.3.1.54</ecNumber>
    </submittedName>
</protein>
<evidence type="ECO:0000256" key="2">
    <source>
        <dbReference type="ARBA" id="ARBA00022573"/>
    </source>
</evidence>
<dbReference type="GO" id="GO:0016994">
    <property type="term" value="F:precorrin-6A reductase activity"/>
    <property type="evidence" value="ECO:0007669"/>
    <property type="project" value="UniProtKB-EC"/>
</dbReference>
<keyword evidence="5" id="KW-1185">Reference proteome</keyword>
<proteinExistence type="predicted"/>
<comment type="pathway">
    <text evidence="1">Cofactor biosynthesis; adenosylcobalamin biosynthesis.</text>
</comment>
<dbReference type="EC" id="1.3.1.54" evidence="4"/>
<accession>A0A418SCL6</accession>
<sequence>MTVLVLGGTGEARQIAGKLARAGRPAVVSLAGALRRPAPQPLPLRIGGFGGEGGFRSYLEQAGISAVLDATHPFAARISARSARVCADLGLPHALLNRPGWQAEPGDRWTTVAGAQEGSGHIPTGARVFLATGRSTLADFASLAPGRQLFLRVVDPPQEPFPYEGAYLVGRPPFDLTQEEALLRDRRIDWLVAKNAGGAGGRPKLLAARNLGLPVLMLARPPLPACRVLSTVEEAEAWLRTL</sequence>
<dbReference type="KEGG" id="palw:PSAL_011240"/>
<keyword evidence="3 4" id="KW-0560">Oxidoreductase</keyword>
<dbReference type="UniPathway" id="UPA00148"/>
<evidence type="ECO:0000313" key="5">
    <source>
        <dbReference type="Proteomes" id="UP000283786"/>
    </source>
</evidence>
<dbReference type="RefSeq" id="WP_119840600.1">
    <property type="nucleotide sequence ID" value="NZ_CP060436.1"/>
</dbReference>
<gene>
    <name evidence="4" type="primary">cobK</name>
    <name evidence="4" type="ORF">PSAL_011240</name>
</gene>
<dbReference type="Pfam" id="PF02571">
    <property type="entry name" value="CbiJ"/>
    <property type="match status" value="1"/>
</dbReference>
<dbReference type="PROSITE" id="PS51014">
    <property type="entry name" value="COBK_CBIJ"/>
    <property type="match status" value="1"/>
</dbReference>
<organism evidence="4 5">
    <name type="scientific">Pseudooceanicola algae</name>
    <dbReference type="NCBI Taxonomy" id="1537215"/>
    <lineage>
        <taxon>Bacteria</taxon>
        <taxon>Pseudomonadati</taxon>
        <taxon>Pseudomonadota</taxon>
        <taxon>Alphaproteobacteria</taxon>
        <taxon>Rhodobacterales</taxon>
        <taxon>Paracoccaceae</taxon>
        <taxon>Pseudooceanicola</taxon>
    </lineage>
</organism>
<dbReference type="GO" id="GO:0009236">
    <property type="term" value="P:cobalamin biosynthetic process"/>
    <property type="evidence" value="ECO:0007669"/>
    <property type="project" value="UniProtKB-UniPathway"/>
</dbReference>
<dbReference type="EMBL" id="CP060436">
    <property type="protein sequence ID" value="QPM89895.1"/>
    <property type="molecule type" value="Genomic_DNA"/>
</dbReference>
<dbReference type="InterPro" id="IPR003723">
    <property type="entry name" value="Precorrin-6x_reduct"/>
</dbReference>
<evidence type="ECO:0000256" key="1">
    <source>
        <dbReference type="ARBA" id="ARBA00004953"/>
    </source>
</evidence>
<keyword evidence="2" id="KW-0169">Cobalamin biosynthesis</keyword>
<dbReference type="Proteomes" id="UP000283786">
    <property type="component" value="Chromosome"/>
</dbReference>
<dbReference type="PANTHER" id="PTHR36925:SF1">
    <property type="entry name" value="COBALT-PRECORRIN-6A REDUCTASE"/>
    <property type="match status" value="1"/>
</dbReference>
<dbReference type="OrthoDB" id="5183775at2"/>
<name>A0A418SCL6_9RHOB</name>
<dbReference type="PANTHER" id="PTHR36925">
    <property type="entry name" value="COBALT-PRECORRIN-6A REDUCTASE"/>
    <property type="match status" value="1"/>
</dbReference>
<reference evidence="4 5" key="1">
    <citation type="submission" date="2020-08" db="EMBL/GenBank/DDBJ databases">
        <title>Genome sequence of Rhodobacteraceae bacterium Lw-13e.</title>
        <authorList>
            <person name="Poehlein A."/>
            <person name="Wolter L."/>
            <person name="Daniel R."/>
            <person name="Brinkhoff T."/>
        </authorList>
    </citation>
    <scope>NUCLEOTIDE SEQUENCE [LARGE SCALE GENOMIC DNA]</scope>
    <source>
        <strain evidence="4 5">Lw-13e</strain>
    </source>
</reference>
<dbReference type="AlphaFoldDB" id="A0A418SCL6"/>